<dbReference type="PANTHER" id="PTHR23502">
    <property type="entry name" value="MAJOR FACILITATOR SUPERFAMILY"/>
    <property type="match status" value="1"/>
</dbReference>
<keyword evidence="2 6" id="KW-0812">Transmembrane</keyword>
<dbReference type="FunFam" id="1.20.1250.20:FF:000011">
    <property type="entry name" value="MFS multidrug transporter, putative"/>
    <property type="match status" value="1"/>
</dbReference>
<feature type="transmembrane region" description="Helical" evidence="6">
    <location>
        <begin position="253"/>
        <end position="275"/>
    </location>
</feature>
<feature type="domain" description="Major facilitator superfamily (MFS) profile" evidence="7">
    <location>
        <begin position="156"/>
        <end position="593"/>
    </location>
</feature>
<organism evidence="8 9">
    <name type="scientific">Jaapia argillacea MUCL 33604</name>
    <dbReference type="NCBI Taxonomy" id="933084"/>
    <lineage>
        <taxon>Eukaryota</taxon>
        <taxon>Fungi</taxon>
        <taxon>Dikarya</taxon>
        <taxon>Basidiomycota</taxon>
        <taxon>Agaricomycotina</taxon>
        <taxon>Agaricomycetes</taxon>
        <taxon>Agaricomycetidae</taxon>
        <taxon>Jaapiales</taxon>
        <taxon>Jaapiaceae</taxon>
        <taxon>Jaapia</taxon>
    </lineage>
</organism>
<feature type="transmembrane region" description="Helical" evidence="6">
    <location>
        <begin position="529"/>
        <end position="552"/>
    </location>
</feature>
<feature type="compositionally biased region" description="Low complexity" evidence="5">
    <location>
        <begin position="52"/>
        <end position="72"/>
    </location>
</feature>
<dbReference type="Gene3D" id="1.20.1250.20">
    <property type="entry name" value="MFS general substrate transporter like domains"/>
    <property type="match status" value="1"/>
</dbReference>
<dbReference type="InterPro" id="IPR036259">
    <property type="entry name" value="MFS_trans_sf"/>
</dbReference>
<feature type="transmembrane region" description="Helical" evidence="6">
    <location>
        <begin position="429"/>
        <end position="450"/>
    </location>
</feature>
<accession>A0A067PSB6</accession>
<dbReference type="HOGENOM" id="CLU_008455_11_1_1"/>
<evidence type="ECO:0000256" key="3">
    <source>
        <dbReference type="ARBA" id="ARBA00022989"/>
    </source>
</evidence>
<evidence type="ECO:0000256" key="5">
    <source>
        <dbReference type="SAM" id="MobiDB-lite"/>
    </source>
</evidence>
<feature type="transmembrane region" description="Helical" evidence="6">
    <location>
        <begin position="470"/>
        <end position="489"/>
    </location>
</feature>
<evidence type="ECO:0000256" key="1">
    <source>
        <dbReference type="ARBA" id="ARBA00004141"/>
    </source>
</evidence>
<feature type="transmembrane region" description="Helical" evidence="6">
    <location>
        <begin position="160"/>
        <end position="179"/>
    </location>
</feature>
<feature type="transmembrane region" description="Helical" evidence="6">
    <location>
        <begin position="390"/>
        <end position="409"/>
    </location>
</feature>
<evidence type="ECO:0000256" key="4">
    <source>
        <dbReference type="ARBA" id="ARBA00023136"/>
    </source>
</evidence>
<dbReference type="InterPro" id="IPR011701">
    <property type="entry name" value="MFS"/>
</dbReference>
<feature type="transmembrane region" description="Helical" evidence="6">
    <location>
        <begin position="282"/>
        <end position="304"/>
    </location>
</feature>
<dbReference type="AlphaFoldDB" id="A0A067PSB6"/>
<dbReference type="Proteomes" id="UP000027265">
    <property type="component" value="Unassembled WGS sequence"/>
</dbReference>
<evidence type="ECO:0000313" key="8">
    <source>
        <dbReference type="EMBL" id="KDQ57708.1"/>
    </source>
</evidence>
<feature type="region of interest" description="Disordered" evidence="5">
    <location>
        <begin position="43"/>
        <end position="125"/>
    </location>
</feature>
<dbReference type="InterPro" id="IPR020846">
    <property type="entry name" value="MFS_dom"/>
</dbReference>
<dbReference type="SUPFAM" id="SSF103473">
    <property type="entry name" value="MFS general substrate transporter"/>
    <property type="match status" value="1"/>
</dbReference>
<keyword evidence="9" id="KW-1185">Reference proteome</keyword>
<dbReference type="FunCoup" id="A0A067PSB6">
    <property type="interactions" value="11"/>
</dbReference>
<dbReference type="GO" id="GO:1990961">
    <property type="term" value="P:xenobiotic detoxification by transmembrane export across the plasma membrane"/>
    <property type="evidence" value="ECO:0007669"/>
    <property type="project" value="TreeGrafter"/>
</dbReference>
<evidence type="ECO:0000256" key="6">
    <source>
        <dbReference type="SAM" id="Phobius"/>
    </source>
</evidence>
<sequence>MELFRETVAGTVLHFFSRGRIAPYPEERPDFEVPPQFFLEKTSDLDVADTVPPSRDPITSRSSISSESTRTRVGPSQGSRDLTKKATETVITTAVDEKRQPDHLDQPDEPPQHEHTAHPGSLKEAEGGFDPNLVDWYGPDDAENPRNWGIFKKAFVTSQLCLLTFSIYIGSSIYTAGIPSIVREFGVSDTAAILGLTLFVVGYGIGPMFLAPLSEIPAFGRNAIYIITLALFVILQVPTALAHNLGALLPLRFLAGFVGSPVLATGGASLADIYIPSKRAYAIGIWGIAAVCGPVLGPLVGGFAAQAHGWRWTIWILLWLSGSSLVILIFTLPETSASHILVKRARRLRKLTGNPNLRSAGEIEQAHMTAKEVAMMTLIRPFVLSVMEPVVFFLNLYIALVYGLLYLWFEAFPLVFVDIYGFNLGEQGLAFMGIFVGVLLSYFLFCLYCYFVLEKQFEDGGNYIVPEKRLPIACAGAFMIPICLFWFGWTSQASIHWIVPIIGSGFFGLGTFWLFQAVLNYLGDAYPRYAASVLAGNDFFRSSFGAAFPLFANAMYKNLGGGGGVAWGSSLIGFISILMIPIPFVLYKYGGRIRKLSKYAD</sequence>
<feature type="transmembrane region" description="Helical" evidence="6">
    <location>
        <begin position="316"/>
        <end position="342"/>
    </location>
</feature>
<dbReference type="PANTHER" id="PTHR23502:SF23">
    <property type="entry name" value="FLUCONAZOLE RESISTANCE PROTEIN 1"/>
    <property type="match status" value="1"/>
</dbReference>
<dbReference type="EMBL" id="KL197719">
    <property type="protein sequence ID" value="KDQ57708.1"/>
    <property type="molecule type" value="Genomic_DNA"/>
</dbReference>
<gene>
    <name evidence="8" type="ORF">JAAARDRAFT_130834</name>
</gene>
<proteinExistence type="predicted"/>
<reference evidence="9" key="1">
    <citation type="journal article" date="2014" name="Proc. Natl. Acad. Sci. U.S.A.">
        <title>Extensive sampling of basidiomycete genomes demonstrates inadequacy of the white-rot/brown-rot paradigm for wood decay fungi.</title>
        <authorList>
            <person name="Riley R."/>
            <person name="Salamov A.A."/>
            <person name="Brown D.W."/>
            <person name="Nagy L.G."/>
            <person name="Floudas D."/>
            <person name="Held B.W."/>
            <person name="Levasseur A."/>
            <person name="Lombard V."/>
            <person name="Morin E."/>
            <person name="Otillar R."/>
            <person name="Lindquist E.A."/>
            <person name="Sun H."/>
            <person name="LaButti K.M."/>
            <person name="Schmutz J."/>
            <person name="Jabbour D."/>
            <person name="Luo H."/>
            <person name="Baker S.E."/>
            <person name="Pisabarro A.G."/>
            <person name="Walton J.D."/>
            <person name="Blanchette R.A."/>
            <person name="Henrissat B."/>
            <person name="Martin F."/>
            <person name="Cullen D."/>
            <person name="Hibbett D.S."/>
            <person name="Grigoriev I.V."/>
        </authorList>
    </citation>
    <scope>NUCLEOTIDE SEQUENCE [LARGE SCALE GENOMIC DNA]</scope>
    <source>
        <strain evidence="9">MUCL 33604</strain>
    </source>
</reference>
<dbReference type="CDD" id="cd17323">
    <property type="entry name" value="MFS_Tpo1_MDR_like"/>
    <property type="match status" value="1"/>
</dbReference>
<evidence type="ECO:0000313" key="9">
    <source>
        <dbReference type="Proteomes" id="UP000027265"/>
    </source>
</evidence>
<feature type="transmembrane region" description="Helical" evidence="6">
    <location>
        <begin position="564"/>
        <end position="587"/>
    </location>
</feature>
<dbReference type="PROSITE" id="PS50850">
    <property type="entry name" value="MFS"/>
    <property type="match status" value="1"/>
</dbReference>
<dbReference type="OrthoDB" id="9986881at2759"/>
<evidence type="ECO:0000256" key="2">
    <source>
        <dbReference type="ARBA" id="ARBA00022692"/>
    </source>
</evidence>
<feature type="compositionally biased region" description="Basic and acidic residues" evidence="5">
    <location>
        <begin position="95"/>
        <end position="125"/>
    </location>
</feature>
<dbReference type="InParanoid" id="A0A067PSB6"/>
<keyword evidence="4 6" id="KW-0472">Membrane</keyword>
<comment type="subcellular location">
    <subcellularLocation>
        <location evidence="1">Membrane</location>
        <topology evidence="1">Multi-pass membrane protein</topology>
    </subcellularLocation>
</comment>
<dbReference type="GO" id="GO:0015244">
    <property type="term" value="F:fluconazole transmembrane transporter activity"/>
    <property type="evidence" value="ECO:0007669"/>
    <property type="project" value="TreeGrafter"/>
</dbReference>
<protein>
    <recommendedName>
        <fullName evidence="7">Major facilitator superfamily (MFS) profile domain-containing protein</fullName>
    </recommendedName>
</protein>
<name>A0A067PSB6_9AGAM</name>
<feature type="transmembrane region" description="Helical" evidence="6">
    <location>
        <begin position="191"/>
        <end position="211"/>
    </location>
</feature>
<evidence type="ECO:0000259" key="7">
    <source>
        <dbReference type="PROSITE" id="PS50850"/>
    </source>
</evidence>
<dbReference type="STRING" id="933084.A0A067PSB6"/>
<dbReference type="Pfam" id="PF07690">
    <property type="entry name" value="MFS_1"/>
    <property type="match status" value="1"/>
</dbReference>
<dbReference type="GO" id="GO:0005886">
    <property type="term" value="C:plasma membrane"/>
    <property type="evidence" value="ECO:0007669"/>
    <property type="project" value="TreeGrafter"/>
</dbReference>
<keyword evidence="3 6" id="KW-1133">Transmembrane helix</keyword>
<feature type="transmembrane region" description="Helical" evidence="6">
    <location>
        <begin position="223"/>
        <end position="241"/>
    </location>
</feature>
<feature type="transmembrane region" description="Helical" evidence="6">
    <location>
        <begin position="495"/>
        <end position="522"/>
    </location>
</feature>